<comment type="caution">
    <text evidence="3">The sequence shown here is derived from an EMBL/GenBank/DDBJ whole genome shotgun (WGS) entry which is preliminary data.</text>
</comment>
<reference evidence="3 4" key="1">
    <citation type="submission" date="2017-12" db="EMBL/GenBank/DDBJ databases">
        <title>Comparative genomics of Botrytis spp.</title>
        <authorList>
            <person name="Valero-Jimenez C.A."/>
            <person name="Tapia P."/>
            <person name="Veloso J."/>
            <person name="Silva-Moreno E."/>
            <person name="Staats M."/>
            <person name="Valdes J.H."/>
            <person name="Van Kan J.A.L."/>
        </authorList>
    </citation>
    <scope>NUCLEOTIDE SEQUENCE [LARGE SCALE GENOMIC DNA]</scope>
    <source>
        <strain evidence="3 4">MUCL435</strain>
    </source>
</reference>
<keyword evidence="2" id="KW-0732">Signal</keyword>
<evidence type="ECO:0000313" key="3">
    <source>
        <dbReference type="EMBL" id="THV44622.1"/>
    </source>
</evidence>
<gene>
    <name evidence="3" type="ORF">BGAL_0605g00050</name>
</gene>
<sequence length="168" mass="18003">MFYSPTYFWALFFASSFVAAAPASAISSAISSDVLTATSLPTTTETIDSTITMRDSDDTDDLSSAETSSSTEAGQSCTTHYKVVLDTFSIYGVNWNMTKLGEDGAGLKKHIKKCSTLKEWKFKTEDVEAPWSFHATGKTIIGVQACIGRAVKAAGGPRDSCGDKNNLD</sequence>
<organism evidence="3 4">
    <name type="scientific">Botrytis galanthina</name>
    <dbReference type="NCBI Taxonomy" id="278940"/>
    <lineage>
        <taxon>Eukaryota</taxon>
        <taxon>Fungi</taxon>
        <taxon>Dikarya</taxon>
        <taxon>Ascomycota</taxon>
        <taxon>Pezizomycotina</taxon>
        <taxon>Leotiomycetes</taxon>
        <taxon>Helotiales</taxon>
        <taxon>Sclerotiniaceae</taxon>
        <taxon>Botrytis</taxon>
    </lineage>
</organism>
<dbReference type="EMBL" id="PQXL01000604">
    <property type="protein sequence ID" value="THV44622.1"/>
    <property type="molecule type" value="Genomic_DNA"/>
</dbReference>
<dbReference type="Proteomes" id="UP000308671">
    <property type="component" value="Unassembled WGS sequence"/>
</dbReference>
<evidence type="ECO:0000256" key="2">
    <source>
        <dbReference type="SAM" id="SignalP"/>
    </source>
</evidence>
<feature type="chain" id="PRO_5020230534" description="Ecp2 effector protein domain-containing protein" evidence="2">
    <location>
        <begin position="21"/>
        <end position="168"/>
    </location>
</feature>
<evidence type="ECO:0008006" key="5">
    <source>
        <dbReference type="Google" id="ProtNLM"/>
    </source>
</evidence>
<proteinExistence type="predicted"/>
<dbReference type="AlphaFoldDB" id="A0A4S8QM81"/>
<accession>A0A4S8QM81</accession>
<keyword evidence="4" id="KW-1185">Reference proteome</keyword>
<evidence type="ECO:0000256" key="1">
    <source>
        <dbReference type="SAM" id="MobiDB-lite"/>
    </source>
</evidence>
<dbReference type="OrthoDB" id="3553653at2759"/>
<evidence type="ECO:0000313" key="4">
    <source>
        <dbReference type="Proteomes" id="UP000308671"/>
    </source>
</evidence>
<feature type="region of interest" description="Disordered" evidence="1">
    <location>
        <begin position="47"/>
        <end position="72"/>
    </location>
</feature>
<feature type="signal peptide" evidence="2">
    <location>
        <begin position="1"/>
        <end position="20"/>
    </location>
</feature>
<name>A0A4S8QM81_9HELO</name>
<protein>
    <recommendedName>
        <fullName evidence="5">Ecp2 effector protein domain-containing protein</fullName>
    </recommendedName>
</protein>